<accession>A0A3D9SRT6</accession>
<proteinExistence type="predicted"/>
<comment type="caution">
    <text evidence="1">The sequence shown here is derived from an EMBL/GenBank/DDBJ whole genome shotgun (WGS) entry which is preliminary data.</text>
</comment>
<evidence type="ECO:0000313" key="1">
    <source>
        <dbReference type="EMBL" id="REE97190.1"/>
    </source>
</evidence>
<dbReference type="Proteomes" id="UP000256661">
    <property type="component" value="Unassembled WGS sequence"/>
</dbReference>
<dbReference type="AlphaFoldDB" id="A0A3D9SRT6"/>
<protein>
    <submittedName>
        <fullName evidence="1">Uncharacterized protein</fullName>
    </submittedName>
</protein>
<organism evidence="1 2">
    <name type="scientific">Thermomonospora umbrina</name>
    <dbReference type="NCBI Taxonomy" id="111806"/>
    <lineage>
        <taxon>Bacteria</taxon>
        <taxon>Bacillati</taxon>
        <taxon>Actinomycetota</taxon>
        <taxon>Actinomycetes</taxon>
        <taxon>Streptosporangiales</taxon>
        <taxon>Thermomonosporaceae</taxon>
        <taxon>Thermomonospora</taxon>
    </lineage>
</organism>
<name>A0A3D9SRT6_9ACTN</name>
<reference evidence="1 2" key="1">
    <citation type="submission" date="2018-08" db="EMBL/GenBank/DDBJ databases">
        <title>Sequencing the genomes of 1000 actinobacteria strains.</title>
        <authorList>
            <person name="Klenk H.-P."/>
        </authorList>
    </citation>
    <scope>NUCLEOTIDE SEQUENCE [LARGE SCALE GENOMIC DNA]</scope>
    <source>
        <strain evidence="1 2">DSM 43927</strain>
    </source>
</reference>
<sequence length="40" mass="4464">MRGSRPDPRPAARFQGREMGRLACHQAHSLTALLDGPRHL</sequence>
<gene>
    <name evidence="1" type="ORF">DFJ69_2652</name>
</gene>
<keyword evidence="2" id="KW-1185">Reference proteome</keyword>
<evidence type="ECO:0000313" key="2">
    <source>
        <dbReference type="Proteomes" id="UP000256661"/>
    </source>
</evidence>
<dbReference type="EMBL" id="QTTT01000001">
    <property type="protein sequence ID" value="REE97190.1"/>
    <property type="molecule type" value="Genomic_DNA"/>
</dbReference>